<protein>
    <recommendedName>
        <fullName evidence="3">Type II secretion system protein GspF domain-containing protein</fullName>
    </recommendedName>
</protein>
<keyword evidence="1" id="KW-0812">Transmembrane</keyword>
<evidence type="ECO:0000256" key="1">
    <source>
        <dbReference type="SAM" id="Phobius"/>
    </source>
</evidence>
<feature type="transmembrane region" description="Helical" evidence="1">
    <location>
        <begin position="241"/>
        <end position="261"/>
    </location>
</feature>
<evidence type="ECO:0008006" key="3">
    <source>
        <dbReference type="Google" id="ProtNLM"/>
    </source>
</evidence>
<keyword evidence="1" id="KW-0472">Membrane</keyword>
<keyword evidence="1" id="KW-1133">Transmembrane helix</keyword>
<organism evidence="2">
    <name type="scientific">Enterococcus faecium</name>
    <name type="common">Streptococcus faecium</name>
    <dbReference type="NCBI Taxonomy" id="1352"/>
    <lineage>
        <taxon>Bacteria</taxon>
        <taxon>Bacillati</taxon>
        <taxon>Bacillota</taxon>
        <taxon>Bacilli</taxon>
        <taxon>Lactobacillales</taxon>
        <taxon>Enterococcaceae</taxon>
        <taxon>Enterococcus</taxon>
    </lineage>
</organism>
<feature type="transmembrane region" description="Helical" evidence="1">
    <location>
        <begin position="212"/>
        <end position="229"/>
    </location>
</feature>
<geneLocation type="plasmid" evidence="2">
    <name>pEF-D</name>
</geneLocation>
<keyword evidence="2" id="KW-0614">Plasmid</keyword>
<proteinExistence type="predicted"/>
<feature type="transmembrane region" description="Helical" evidence="1">
    <location>
        <begin position="57"/>
        <end position="75"/>
    </location>
</feature>
<feature type="transmembrane region" description="Helical" evidence="1">
    <location>
        <begin position="34"/>
        <end position="51"/>
    </location>
</feature>
<dbReference type="AlphaFoldDB" id="A0A810JZK4"/>
<dbReference type="RefSeq" id="WP_258547418.1">
    <property type="nucleotide sequence ID" value="NZ_QOIU01000357.1"/>
</dbReference>
<reference evidence="2" key="1">
    <citation type="submission" date="2020-07" db="EMBL/GenBank/DDBJ databases">
        <title>Complete nucleotide sequence of conjugal plasmid pEF-D harboring vanD1 gene in Enterococcus faecium JH5687.</title>
        <authorList>
            <person name="Hisatsune J."/>
            <person name="Sugai M."/>
        </authorList>
    </citation>
    <scope>NUCLEOTIDE SEQUENCE</scope>
    <source>
        <strain evidence="2">JH5687</strain>
        <plasmid evidence="2">pEF-D</plasmid>
    </source>
</reference>
<dbReference type="EMBL" id="LC569722">
    <property type="protein sequence ID" value="BCI56780.1"/>
    <property type="molecule type" value="Genomic_DNA"/>
</dbReference>
<name>A0A810JZK4_ENTFC</name>
<evidence type="ECO:0000313" key="2">
    <source>
        <dbReference type="EMBL" id="BCI56780.1"/>
    </source>
</evidence>
<accession>A0A810JZK4</accession>
<sequence>MKVQAMTKRKGLMDVSELNAYQVAYGKPLDYKDYLNYVGLPCLFMGIFSFALCYYWWIALICAVIGGVYGFKVIMPKSIKRSYELKSLQERNKFVNNMTQILTDDSKTVTKALAIAKQRTKGELREDIQILESRLQGADKFQIAEAFREINNKYYSDVVFTQYFEQLETAIYEGRNNSDTMKQIKSYHNDVKRKTEGFMRIKDGYLQDMKQMMFIVAIFIGAITIAFGFSTFYEGFARSPIGWVFGSIYYLIMVSFVKSFFKHYFDDEIMSLGVSN</sequence>